<dbReference type="InterPro" id="IPR023353">
    <property type="entry name" value="LemA-like_dom_sf"/>
</dbReference>
<keyword evidence="3" id="KW-0812">Transmembrane</keyword>
<dbReference type="SUPFAM" id="SSF140478">
    <property type="entry name" value="LemA-like"/>
    <property type="match status" value="1"/>
</dbReference>
<dbReference type="InterPro" id="IPR007156">
    <property type="entry name" value="MamQ_LemA"/>
</dbReference>
<dbReference type="EMBL" id="LBFC01000018">
    <property type="protein sequence ID" value="ONN27112.1"/>
    <property type="molecule type" value="Genomic_DNA"/>
</dbReference>
<keyword evidence="5" id="KW-0472">Membrane</keyword>
<dbReference type="Gene3D" id="1.20.1440.20">
    <property type="entry name" value="LemA-like domain"/>
    <property type="match status" value="1"/>
</dbReference>
<evidence type="ECO:0000256" key="2">
    <source>
        <dbReference type="ARBA" id="ARBA00008854"/>
    </source>
</evidence>
<accession>A0ABX3IIV3</accession>
<comment type="caution">
    <text evidence="6">The sequence shown here is derived from an EMBL/GenBank/DDBJ whole genome shotgun (WGS) entry which is preliminary data.</text>
</comment>
<evidence type="ECO:0000256" key="4">
    <source>
        <dbReference type="ARBA" id="ARBA00022989"/>
    </source>
</evidence>
<evidence type="ECO:0000256" key="3">
    <source>
        <dbReference type="ARBA" id="ARBA00022692"/>
    </source>
</evidence>
<dbReference type="PANTHER" id="PTHR34478">
    <property type="entry name" value="PROTEIN LEMA"/>
    <property type="match status" value="1"/>
</dbReference>
<reference evidence="6 7" key="1">
    <citation type="submission" date="2015-06" db="EMBL/GenBank/DDBJ databases">
        <title>Genome sequencing of Thermotogales isolates from hydrothermal vents.</title>
        <authorList>
            <person name="Haverkamp T.H."/>
            <person name="Kublanov I.V."/>
            <person name="Nesbo C.L."/>
        </authorList>
    </citation>
    <scope>NUCLEOTIDE SEQUENCE [LARGE SCALE GENOMIC DNA]</scope>
    <source>
        <strain evidence="7">ik275mar</strain>
    </source>
</reference>
<keyword evidence="7" id="KW-1185">Reference proteome</keyword>
<protein>
    <submittedName>
        <fullName evidence="6">LemA</fullName>
    </submittedName>
</protein>
<comment type="similarity">
    <text evidence="2">Belongs to the LemA family.</text>
</comment>
<evidence type="ECO:0000313" key="7">
    <source>
        <dbReference type="Proteomes" id="UP000242616"/>
    </source>
</evidence>
<comment type="subcellular location">
    <subcellularLocation>
        <location evidence="1">Membrane</location>
        <topology evidence="1">Single-pass membrane protein</topology>
    </subcellularLocation>
</comment>
<name>A0ABX3IIV3_9BACT</name>
<evidence type="ECO:0000313" key="6">
    <source>
        <dbReference type="EMBL" id="ONN27112.1"/>
    </source>
</evidence>
<organism evidence="6 7">
    <name type="scientific">Thermosipho affectus</name>
    <dbReference type="NCBI Taxonomy" id="660294"/>
    <lineage>
        <taxon>Bacteria</taxon>
        <taxon>Thermotogati</taxon>
        <taxon>Thermotogota</taxon>
        <taxon>Thermotogae</taxon>
        <taxon>Thermotogales</taxon>
        <taxon>Fervidobacteriaceae</taxon>
        <taxon>Thermosipho</taxon>
    </lineage>
</organism>
<sequence>MIWVILIVAFIVVLYNDLVKLKKLVENAWSQIDVQLKRRHDLIPNLVNSVKGYMKFEQETLEKVMKARAAAISSEDMNEKIKSENEITGLLSRLFALVENYPELKANENVKQLMEELKKTEDKIAYARQFYNDIVMKYNTRISVFPTNIVAKMFNFKEASFFKIEEVEREVPNVDI</sequence>
<gene>
    <name evidence="6" type="ORF">XJ44_04790</name>
</gene>
<dbReference type="PANTHER" id="PTHR34478:SF2">
    <property type="entry name" value="MEMBRANE PROTEIN"/>
    <property type="match status" value="1"/>
</dbReference>
<evidence type="ECO:0000256" key="5">
    <source>
        <dbReference type="ARBA" id="ARBA00023136"/>
    </source>
</evidence>
<evidence type="ECO:0000256" key="1">
    <source>
        <dbReference type="ARBA" id="ARBA00004167"/>
    </source>
</evidence>
<dbReference type="Proteomes" id="UP000242616">
    <property type="component" value="Unassembled WGS sequence"/>
</dbReference>
<keyword evidence="4" id="KW-1133">Transmembrane helix</keyword>
<dbReference type="Pfam" id="PF04011">
    <property type="entry name" value="LemA"/>
    <property type="match status" value="1"/>
</dbReference>
<proteinExistence type="inferred from homology"/>